<dbReference type="OrthoDB" id="14196at2"/>
<dbReference type="InterPro" id="IPR050280">
    <property type="entry name" value="OMP_Chaperone_SurA"/>
</dbReference>
<evidence type="ECO:0000313" key="6">
    <source>
        <dbReference type="Proteomes" id="UP000324298"/>
    </source>
</evidence>
<feature type="domain" description="PpiC" evidence="4">
    <location>
        <begin position="173"/>
        <end position="275"/>
    </location>
</feature>
<evidence type="ECO:0000259" key="4">
    <source>
        <dbReference type="PROSITE" id="PS50198"/>
    </source>
</evidence>
<dbReference type="SUPFAM" id="SSF54534">
    <property type="entry name" value="FKBP-like"/>
    <property type="match status" value="1"/>
</dbReference>
<sequence>MRRNTCTLLLICLFLAPAGAHAKVVNAIAAIVNDEIITLHEINREAQPALRDADQKSPLDDAGRSKIRHAVLNQLVEKKLIEQKARELNIKIGDEEIRQAIDDVKRQNKIPSQEALVSALATQGLTFDQYRDQLRDQLERLRLVSMEVRAKIQVGESEMREYYEANQAKYTEDESFHARHIFFRTSEKAPAEEIKRAMTTALMVLAEAKSGKNFVELAKSYSEDPAARKDGGDLGVFKKGDMLPELEQTILALKPGEVSELVSTPAGFHIIKLEERIKGKVKPFESVKTEIEDTIYRKKSEERFSQWAKELRSRASVEIKDLKGLL</sequence>
<dbReference type="SUPFAM" id="SSF109998">
    <property type="entry name" value="Triger factor/SurA peptide-binding domain-like"/>
    <property type="match status" value="1"/>
</dbReference>
<gene>
    <name evidence="5" type="ORF">ET418_14525</name>
</gene>
<feature type="chain" id="PRO_5022729316" evidence="3">
    <location>
        <begin position="23"/>
        <end position="326"/>
    </location>
</feature>
<dbReference type="PANTHER" id="PTHR47637">
    <property type="entry name" value="CHAPERONE SURA"/>
    <property type="match status" value="1"/>
</dbReference>
<keyword evidence="1 3" id="KW-0732">Signal</keyword>
<accession>A0A5A9X9L8</accession>
<keyword evidence="2 5" id="KW-0413">Isomerase</keyword>
<evidence type="ECO:0000256" key="3">
    <source>
        <dbReference type="SAM" id="SignalP"/>
    </source>
</evidence>
<feature type="signal peptide" evidence="3">
    <location>
        <begin position="1"/>
        <end position="22"/>
    </location>
</feature>
<dbReference type="PROSITE" id="PS50198">
    <property type="entry name" value="PPIC_PPIASE_2"/>
    <property type="match status" value="1"/>
</dbReference>
<comment type="caution">
    <text evidence="5">The sequence shown here is derived from an EMBL/GenBank/DDBJ whole genome shotgun (WGS) entry which is preliminary data.</text>
</comment>
<dbReference type="Pfam" id="PF13624">
    <property type="entry name" value="SurA_N_3"/>
    <property type="match status" value="1"/>
</dbReference>
<dbReference type="Pfam" id="PF00639">
    <property type="entry name" value="Rotamase"/>
    <property type="match status" value="1"/>
</dbReference>
<dbReference type="GO" id="GO:0003755">
    <property type="term" value="F:peptidyl-prolyl cis-trans isomerase activity"/>
    <property type="evidence" value="ECO:0007669"/>
    <property type="project" value="UniProtKB-KW"/>
</dbReference>
<evidence type="ECO:0000256" key="2">
    <source>
        <dbReference type="PROSITE-ProRule" id="PRU00278"/>
    </source>
</evidence>
<proteinExistence type="predicted"/>
<dbReference type="Gene3D" id="1.10.4030.10">
    <property type="entry name" value="Porin chaperone SurA, peptide-binding domain"/>
    <property type="match status" value="1"/>
</dbReference>
<protein>
    <submittedName>
        <fullName evidence="5">Peptidylprolyl isomerase</fullName>
    </submittedName>
</protein>
<dbReference type="InterPro" id="IPR000297">
    <property type="entry name" value="PPIase_PpiC"/>
</dbReference>
<dbReference type="InterPro" id="IPR027304">
    <property type="entry name" value="Trigger_fact/SurA_dom_sf"/>
</dbReference>
<organism evidence="5 6">
    <name type="scientific">Oryzomonas rubra</name>
    <dbReference type="NCBI Taxonomy" id="2509454"/>
    <lineage>
        <taxon>Bacteria</taxon>
        <taxon>Pseudomonadati</taxon>
        <taxon>Thermodesulfobacteriota</taxon>
        <taxon>Desulfuromonadia</taxon>
        <taxon>Geobacterales</taxon>
        <taxon>Geobacteraceae</taxon>
        <taxon>Oryzomonas</taxon>
    </lineage>
</organism>
<dbReference type="EMBL" id="SRSD01000009">
    <property type="protein sequence ID" value="KAA0889148.1"/>
    <property type="molecule type" value="Genomic_DNA"/>
</dbReference>
<dbReference type="AlphaFoldDB" id="A0A5A9X9L8"/>
<evidence type="ECO:0000256" key="1">
    <source>
        <dbReference type="ARBA" id="ARBA00022729"/>
    </source>
</evidence>
<name>A0A5A9X9L8_9BACT</name>
<dbReference type="InterPro" id="IPR046357">
    <property type="entry name" value="PPIase_dom_sf"/>
</dbReference>
<dbReference type="Gene3D" id="3.10.50.40">
    <property type="match status" value="1"/>
</dbReference>
<keyword evidence="6" id="KW-1185">Reference proteome</keyword>
<keyword evidence="2" id="KW-0697">Rotamase</keyword>
<reference evidence="5 6" key="1">
    <citation type="submission" date="2019-04" db="EMBL/GenBank/DDBJ databases">
        <title>Geobacter ruber sp. nov., ferric-reducing bacteria isolated from paddy soil.</title>
        <authorList>
            <person name="Xu Z."/>
            <person name="Masuda Y."/>
            <person name="Itoh H."/>
            <person name="Senoo K."/>
        </authorList>
    </citation>
    <scope>NUCLEOTIDE SEQUENCE [LARGE SCALE GENOMIC DNA]</scope>
    <source>
        <strain evidence="5 6">Red88</strain>
    </source>
</reference>
<evidence type="ECO:0000313" key="5">
    <source>
        <dbReference type="EMBL" id="KAA0889148.1"/>
    </source>
</evidence>
<dbReference type="PANTHER" id="PTHR47637:SF1">
    <property type="entry name" value="CHAPERONE SURA"/>
    <property type="match status" value="1"/>
</dbReference>
<dbReference type="Proteomes" id="UP000324298">
    <property type="component" value="Unassembled WGS sequence"/>
</dbReference>